<feature type="transmembrane region" description="Helical" evidence="1">
    <location>
        <begin position="7"/>
        <end position="27"/>
    </location>
</feature>
<evidence type="ECO:0000313" key="2">
    <source>
        <dbReference type="EMBL" id="MCK6262934.1"/>
    </source>
</evidence>
<protein>
    <submittedName>
        <fullName evidence="2">Uncharacterized protein</fullName>
    </submittedName>
</protein>
<feature type="transmembrane region" description="Helical" evidence="1">
    <location>
        <begin position="107"/>
        <end position="125"/>
    </location>
</feature>
<feature type="transmembrane region" description="Helical" evidence="1">
    <location>
        <begin position="33"/>
        <end position="53"/>
    </location>
</feature>
<dbReference type="EMBL" id="JAJHVV010000003">
    <property type="protein sequence ID" value="MCK6262934.1"/>
    <property type="molecule type" value="Genomic_DNA"/>
</dbReference>
<comment type="caution">
    <text evidence="2">The sequence shown here is derived from an EMBL/GenBank/DDBJ whole genome shotgun (WGS) entry which is preliminary data.</text>
</comment>
<proteinExistence type="predicted"/>
<dbReference type="RefSeq" id="WP_248008042.1">
    <property type="nucleotide sequence ID" value="NZ_JAJHVV010000003.1"/>
</dbReference>
<feature type="transmembrane region" description="Helical" evidence="1">
    <location>
        <begin position="74"/>
        <end position="95"/>
    </location>
</feature>
<organism evidence="2 3">
    <name type="scientific">Vibrio amylolyticus</name>
    <dbReference type="NCBI Taxonomy" id="2847292"/>
    <lineage>
        <taxon>Bacteria</taxon>
        <taxon>Pseudomonadati</taxon>
        <taxon>Pseudomonadota</taxon>
        <taxon>Gammaproteobacteria</taxon>
        <taxon>Vibrionales</taxon>
        <taxon>Vibrionaceae</taxon>
        <taxon>Vibrio</taxon>
    </lineage>
</organism>
<name>A0A9X1XH96_9VIBR</name>
<dbReference type="Proteomes" id="UP001139559">
    <property type="component" value="Unassembled WGS sequence"/>
</dbReference>
<gene>
    <name evidence="2" type="ORF">KP803_06535</name>
</gene>
<keyword evidence="1" id="KW-0472">Membrane</keyword>
<accession>A0A9X1XH96</accession>
<keyword evidence="3" id="KW-1185">Reference proteome</keyword>
<evidence type="ECO:0000256" key="1">
    <source>
        <dbReference type="SAM" id="Phobius"/>
    </source>
</evidence>
<keyword evidence="1" id="KW-1133">Transmembrane helix</keyword>
<dbReference type="AlphaFoldDB" id="A0A9X1XH96"/>
<reference evidence="2" key="1">
    <citation type="submission" date="2021-11" db="EMBL/GenBank/DDBJ databases">
        <title>Vibrio ZSDE26 sp. nov. and Vibrio ZSDZ34 sp. nov., isolated from coastal seawater in Qingdao.</title>
        <authorList>
            <person name="Zhang P."/>
        </authorList>
    </citation>
    <scope>NUCLEOTIDE SEQUENCE</scope>
    <source>
        <strain evidence="2">ZSDE26</strain>
    </source>
</reference>
<keyword evidence="1" id="KW-0812">Transmembrane</keyword>
<sequence>MKMVKEVAACSVIGTVVMVGYGIAWNWVTVENVGMGAISALIMAVIVKLSVAFEKITSTFCLKQKSLAKAKRVFTSWLILVGSKVAAMGAIVILFGEQVQFSGPASGVVAFYLTIMSILIIESMLGKVMSKRRLQPITD</sequence>
<evidence type="ECO:0000313" key="3">
    <source>
        <dbReference type="Proteomes" id="UP001139559"/>
    </source>
</evidence>